<dbReference type="PROSITE" id="PS00061">
    <property type="entry name" value="ADH_SHORT"/>
    <property type="match status" value="1"/>
</dbReference>
<organism evidence="3">
    <name type="scientific">Caldilineaceae bacterium SB0662_bin_9</name>
    <dbReference type="NCBI Taxonomy" id="2605258"/>
    <lineage>
        <taxon>Bacteria</taxon>
        <taxon>Bacillati</taxon>
        <taxon>Chloroflexota</taxon>
        <taxon>Caldilineae</taxon>
        <taxon>Caldilineales</taxon>
        <taxon>Caldilineaceae</taxon>
    </lineage>
</organism>
<dbReference type="SUPFAM" id="SSF51735">
    <property type="entry name" value="NAD(P)-binding Rossmann-fold domains"/>
    <property type="match status" value="1"/>
</dbReference>
<dbReference type="PRINTS" id="PR00081">
    <property type="entry name" value="GDHRDH"/>
</dbReference>
<comment type="caution">
    <text evidence="3">The sequence shown here is derived from an EMBL/GenBank/DDBJ whole genome shotgun (WGS) entry which is preliminary data.</text>
</comment>
<evidence type="ECO:0000256" key="1">
    <source>
        <dbReference type="ARBA" id="ARBA00006484"/>
    </source>
</evidence>
<dbReference type="GO" id="GO:0006633">
    <property type="term" value="P:fatty acid biosynthetic process"/>
    <property type="evidence" value="ECO:0007669"/>
    <property type="project" value="TreeGrafter"/>
</dbReference>
<dbReference type="EC" id="1.1.1.47" evidence="3"/>
<dbReference type="InterPro" id="IPR020904">
    <property type="entry name" value="Sc_DH/Rdtase_CS"/>
</dbReference>
<dbReference type="InterPro" id="IPR036291">
    <property type="entry name" value="NAD(P)-bd_dom_sf"/>
</dbReference>
<dbReference type="GO" id="GO:0047936">
    <property type="term" value="F:glucose 1-dehydrogenase [NAD(P)+] activity"/>
    <property type="evidence" value="ECO:0007669"/>
    <property type="project" value="UniProtKB-EC"/>
</dbReference>
<reference evidence="3" key="1">
    <citation type="submission" date="2019-09" db="EMBL/GenBank/DDBJ databases">
        <title>Characterisation of the sponge microbiome using genome-centric metagenomics.</title>
        <authorList>
            <person name="Engelberts J.P."/>
            <person name="Robbins S.J."/>
            <person name="De Goeij J.M."/>
            <person name="Aranda M."/>
            <person name="Bell S.C."/>
            <person name="Webster N.S."/>
        </authorList>
    </citation>
    <scope>NUCLEOTIDE SEQUENCE</scope>
    <source>
        <strain evidence="3">SB0662_bin_9</strain>
    </source>
</reference>
<evidence type="ECO:0000256" key="2">
    <source>
        <dbReference type="ARBA" id="ARBA00023002"/>
    </source>
</evidence>
<dbReference type="Pfam" id="PF13561">
    <property type="entry name" value="adh_short_C2"/>
    <property type="match status" value="1"/>
</dbReference>
<dbReference type="PRINTS" id="PR00080">
    <property type="entry name" value="SDRFAMILY"/>
</dbReference>
<keyword evidence="2 3" id="KW-0560">Oxidoreductase</keyword>
<protein>
    <submittedName>
        <fullName evidence="3">Glucose 1-dehydrogenase</fullName>
        <ecNumber evidence="3">1.1.1.47</ecNumber>
    </submittedName>
</protein>
<name>A0A6B1DUS9_9CHLR</name>
<gene>
    <name evidence="3" type="ORF">F4Y08_12025</name>
</gene>
<dbReference type="AlphaFoldDB" id="A0A6B1DUS9"/>
<dbReference type="PANTHER" id="PTHR42760">
    <property type="entry name" value="SHORT-CHAIN DEHYDROGENASES/REDUCTASES FAMILY MEMBER"/>
    <property type="match status" value="1"/>
</dbReference>
<dbReference type="CDD" id="cd05233">
    <property type="entry name" value="SDR_c"/>
    <property type="match status" value="1"/>
</dbReference>
<sequence>MSFNYSNKVVIVTGGAKGIGRGISLAFGAAGATVVSADVDEAAGGDLTAAAADLDGSVHFVAIDVSTAEGCRSLVDTTVDIGGRVDVVCNNVGIQPMSSYVRAHELPEEDWDRILAVNLKSAFLMAKYAIPHMQAQGGGVIINTASVQGLQSAPMVSAYAASKGGLLSLTQQLSLDYAVDNIRVLSVNPGTIDTPLVAEAAAASVRPGVTSLQDLRDSWAEDHPIGRIGQPEDIARVVLFLASDDASFMTGSWVNVDGGMMAKGAWA</sequence>
<dbReference type="EMBL" id="VXPY01000085">
    <property type="protein sequence ID" value="MYD91041.1"/>
    <property type="molecule type" value="Genomic_DNA"/>
</dbReference>
<accession>A0A6B1DUS9</accession>
<dbReference type="NCBIfam" id="NF005559">
    <property type="entry name" value="PRK07231.1"/>
    <property type="match status" value="1"/>
</dbReference>
<dbReference type="Gene3D" id="3.40.50.720">
    <property type="entry name" value="NAD(P)-binding Rossmann-like Domain"/>
    <property type="match status" value="1"/>
</dbReference>
<evidence type="ECO:0000313" key="3">
    <source>
        <dbReference type="EMBL" id="MYD91041.1"/>
    </source>
</evidence>
<dbReference type="PANTHER" id="PTHR42760:SF122">
    <property type="entry name" value="NAD(P)-BINDING PROTEIN"/>
    <property type="match status" value="1"/>
</dbReference>
<comment type="similarity">
    <text evidence="1">Belongs to the short-chain dehydrogenases/reductases (SDR) family.</text>
</comment>
<dbReference type="GO" id="GO:0048038">
    <property type="term" value="F:quinone binding"/>
    <property type="evidence" value="ECO:0007669"/>
    <property type="project" value="TreeGrafter"/>
</dbReference>
<dbReference type="InterPro" id="IPR002347">
    <property type="entry name" value="SDR_fam"/>
</dbReference>
<dbReference type="FunFam" id="3.40.50.720:FF:000084">
    <property type="entry name" value="Short-chain dehydrogenase reductase"/>
    <property type="match status" value="1"/>
</dbReference>
<proteinExistence type="inferred from homology"/>